<dbReference type="EMBL" id="CAAALY010016082">
    <property type="protein sequence ID" value="VEL12858.1"/>
    <property type="molecule type" value="Genomic_DNA"/>
</dbReference>
<protein>
    <submittedName>
        <fullName evidence="1">Uncharacterized protein</fullName>
    </submittedName>
</protein>
<reference evidence="1" key="1">
    <citation type="submission" date="2018-11" db="EMBL/GenBank/DDBJ databases">
        <authorList>
            <consortium name="Pathogen Informatics"/>
        </authorList>
    </citation>
    <scope>NUCLEOTIDE SEQUENCE</scope>
</reference>
<dbReference type="AlphaFoldDB" id="A0A448WJ12"/>
<comment type="caution">
    <text evidence="1">The sequence shown here is derived from an EMBL/GenBank/DDBJ whole genome shotgun (WGS) entry which is preliminary data.</text>
</comment>
<evidence type="ECO:0000313" key="1">
    <source>
        <dbReference type="EMBL" id="VEL12858.1"/>
    </source>
</evidence>
<dbReference type="Proteomes" id="UP000784294">
    <property type="component" value="Unassembled WGS sequence"/>
</dbReference>
<accession>A0A448WJ12</accession>
<proteinExistence type="predicted"/>
<gene>
    <name evidence="1" type="ORF">PXEA_LOCUS6298</name>
</gene>
<sequence length="100" mass="11349">MFLERIPRTTASSVDKYPQMSSAYFYLTWCLCSSGKDNLPNGIERVDKVEFDAAQLNVLCRRKLGGPERFHRDHLMMLRCLFLVSSLVPSLPSGHPMVAT</sequence>
<evidence type="ECO:0000313" key="2">
    <source>
        <dbReference type="Proteomes" id="UP000784294"/>
    </source>
</evidence>
<keyword evidence="2" id="KW-1185">Reference proteome</keyword>
<organism evidence="1 2">
    <name type="scientific">Protopolystoma xenopodis</name>
    <dbReference type="NCBI Taxonomy" id="117903"/>
    <lineage>
        <taxon>Eukaryota</taxon>
        <taxon>Metazoa</taxon>
        <taxon>Spiralia</taxon>
        <taxon>Lophotrochozoa</taxon>
        <taxon>Platyhelminthes</taxon>
        <taxon>Monogenea</taxon>
        <taxon>Polyopisthocotylea</taxon>
        <taxon>Polystomatidea</taxon>
        <taxon>Polystomatidae</taxon>
        <taxon>Protopolystoma</taxon>
    </lineage>
</organism>
<name>A0A448WJ12_9PLAT</name>